<accession>A0ABT9W113</accession>
<gene>
    <name evidence="1" type="ORF">J2S11_002434</name>
</gene>
<proteinExistence type="predicted"/>
<keyword evidence="2" id="KW-1185">Reference proteome</keyword>
<evidence type="ECO:0000313" key="2">
    <source>
        <dbReference type="Proteomes" id="UP001235840"/>
    </source>
</evidence>
<name>A0ABT9W113_9BACI</name>
<dbReference type="Pfam" id="PF13353">
    <property type="entry name" value="Fer4_12"/>
    <property type="match status" value="1"/>
</dbReference>
<organism evidence="1 2">
    <name type="scientific">Caldalkalibacillus horti</name>
    <dbReference type="NCBI Taxonomy" id="77523"/>
    <lineage>
        <taxon>Bacteria</taxon>
        <taxon>Bacillati</taxon>
        <taxon>Bacillota</taxon>
        <taxon>Bacilli</taxon>
        <taxon>Bacillales</taxon>
        <taxon>Bacillaceae</taxon>
        <taxon>Caldalkalibacillus</taxon>
    </lineage>
</organism>
<dbReference type="EMBL" id="JAUSTY010000009">
    <property type="protein sequence ID" value="MDQ0166530.1"/>
    <property type="molecule type" value="Genomic_DNA"/>
</dbReference>
<sequence>MPQSWNQTIEGKREEHLGLYWIYPRTTELGGYYTELLKCCDVLVDGPFILSERDLSLTFKGSRNQRNIQLNKVKELA</sequence>
<comment type="caution">
    <text evidence="1">The sequence shown here is derived from an EMBL/GenBank/DDBJ whole genome shotgun (WGS) entry which is preliminary data.</text>
</comment>
<evidence type="ECO:0000313" key="1">
    <source>
        <dbReference type="EMBL" id="MDQ0166530.1"/>
    </source>
</evidence>
<reference evidence="1 2" key="1">
    <citation type="submission" date="2023-07" db="EMBL/GenBank/DDBJ databases">
        <title>Genomic Encyclopedia of Type Strains, Phase IV (KMG-IV): sequencing the most valuable type-strain genomes for metagenomic binning, comparative biology and taxonomic classification.</title>
        <authorList>
            <person name="Goeker M."/>
        </authorList>
    </citation>
    <scope>NUCLEOTIDE SEQUENCE [LARGE SCALE GENOMIC DNA]</scope>
    <source>
        <strain evidence="1 2">DSM 12751</strain>
    </source>
</reference>
<protein>
    <submittedName>
        <fullName evidence="1">Uncharacterized protein</fullName>
    </submittedName>
</protein>
<dbReference type="Proteomes" id="UP001235840">
    <property type="component" value="Unassembled WGS sequence"/>
</dbReference>